<dbReference type="EMBL" id="CADIJZ010000022">
    <property type="protein sequence ID" value="CAB3724585.1"/>
    <property type="molecule type" value="Genomic_DNA"/>
</dbReference>
<evidence type="ECO:0000259" key="5">
    <source>
        <dbReference type="PROSITE" id="PS50931"/>
    </source>
</evidence>
<reference evidence="6 7" key="1">
    <citation type="submission" date="2020-04" db="EMBL/GenBank/DDBJ databases">
        <authorList>
            <person name="De Canck E."/>
        </authorList>
    </citation>
    <scope>NUCLEOTIDE SEQUENCE [LARGE SCALE GENOMIC DNA]</scope>
    <source>
        <strain evidence="6 7">LMG 27174</strain>
    </source>
</reference>
<dbReference type="GO" id="GO:0043565">
    <property type="term" value="F:sequence-specific DNA binding"/>
    <property type="evidence" value="ECO:0007669"/>
    <property type="project" value="TreeGrafter"/>
</dbReference>
<dbReference type="SUPFAM" id="SSF53850">
    <property type="entry name" value="Periplasmic binding protein-like II"/>
    <property type="match status" value="1"/>
</dbReference>
<dbReference type="SUPFAM" id="SSF46785">
    <property type="entry name" value="Winged helix' DNA-binding domain"/>
    <property type="match status" value="1"/>
</dbReference>
<dbReference type="InterPro" id="IPR000847">
    <property type="entry name" value="LysR_HTH_N"/>
</dbReference>
<dbReference type="CDD" id="cd08422">
    <property type="entry name" value="PBP2_CrgA_like"/>
    <property type="match status" value="1"/>
</dbReference>
<dbReference type="PROSITE" id="PS50931">
    <property type="entry name" value="HTH_LYSR"/>
    <property type="match status" value="1"/>
</dbReference>
<name>A0A6J5C1Q1_9BURK</name>
<proteinExistence type="inferred from homology"/>
<evidence type="ECO:0000256" key="2">
    <source>
        <dbReference type="ARBA" id="ARBA00023015"/>
    </source>
</evidence>
<dbReference type="PANTHER" id="PTHR30537:SF35">
    <property type="entry name" value="TRANSCRIPTIONAL REGULATORY PROTEIN"/>
    <property type="match status" value="1"/>
</dbReference>
<gene>
    <name evidence="6" type="primary">gcvA_10</name>
    <name evidence="6" type="ORF">LMG27174_05250</name>
</gene>
<keyword evidence="4" id="KW-0804">Transcription</keyword>
<dbReference type="InterPro" id="IPR036390">
    <property type="entry name" value="WH_DNA-bd_sf"/>
</dbReference>
<dbReference type="Proteomes" id="UP000494205">
    <property type="component" value="Unassembled WGS sequence"/>
</dbReference>
<accession>A0A6J5C1Q1</accession>
<evidence type="ECO:0000313" key="6">
    <source>
        <dbReference type="EMBL" id="CAB3724585.1"/>
    </source>
</evidence>
<dbReference type="Gene3D" id="1.10.10.10">
    <property type="entry name" value="Winged helix-like DNA-binding domain superfamily/Winged helix DNA-binding domain"/>
    <property type="match status" value="1"/>
</dbReference>
<keyword evidence="2" id="KW-0805">Transcription regulation</keyword>
<dbReference type="FunFam" id="1.10.10.10:FF:000001">
    <property type="entry name" value="LysR family transcriptional regulator"/>
    <property type="match status" value="1"/>
</dbReference>
<sequence length="319" mass="35212">MMRPSFNHGHCIMNQLQAMRVFTRVIGLGSFNLAARQLGVSAASVTRSIGLLEAHLHTRLINRTTRTLSLTEAGRDYLEGCRAIIEQLDEMETSLVQSTRELRGALRVASVATFADGGLVRLVASYREMHPGVSFEVTTFDVHIDMVEGGFDVCFTDDPGLFSSALVCRPLLRIPQIVVASPHYLSRHDTPHIPSDLTRHTMLYRSGNGARCWEFVDRNQVSRVTASAGIASSSYAMLKSACMHHLGIALLPRSIVESELQRGALVELFEQFNVGSGARNLCALYSSPGLLSRRVRSFVDFAVDHYRTMDRTSSLKAVA</sequence>
<dbReference type="Pfam" id="PF00126">
    <property type="entry name" value="HTH_1"/>
    <property type="match status" value="1"/>
</dbReference>
<dbReference type="GO" id="GO:0006351">
    <property type="term" value="P:DNA-templated transcription"/>
    <property type="evidence" value="ECO:0007669"/>
    <property type="project" value="TreeGrafter"/>
</dbReference>
<organism evidence="6 7">
    <name type="scientific">Paraburkholderia rhynchosiae</name>
    <dbReference type="NCBI Taxonomy" id="487049"/>
    <lineage>
        <taxon>Bacteria</taxon>
        <taxon>Pseudomonadati</taxon>
        <taxon>Pseudomonadota</taxon>
        <taxon>Betaproteobacteria</taxon>
        <taxon>Burkholderiales</taxon>
        <taxon>Burkholderiaceae</taxon>
        <taxon>Paraburkholderia</taxon>
    </lineage>
</organism>
<feature type="domain" description="HTH lysR-type" evidence="5">
    <location>
        <begin position="14"/>
        <end position="71"/>
    </location>
</feature>
<evidence type="ECO:0000313" key="7">
    <source>
        <dbReference type="Proteomes" id="UP000494205"/>
    </source>
</evidence>
<protein>
    <submittedName>
        <fullName evidence="6">Glycine cleavage system transcriptional activator</fullName>
    </submittedName>
</protein>
<evidence type="ECO:0000256" key="4">
    <source>
        <dbReference type="ARBA" id="ARBA00023163"/>
    </source>
</evidence>
<dbReference type="GO" id="GO:0003700">
    <property type="term" value="F:DNA-binding transcription factor activity"/>
    <property type="evidence" value="ECO:0007669"/>
    <property type="project" value="InterPro"/>
</dbReference>
<dbReference type="Gene3D" id="3.40.190.290">
    <property type="match status" value="1"/>
</dbReference>
<dbReference type="InterPro" id="IPR036388">
    <property type="entry name" value="WH-like_DNA-bd_sf"/>
</dbReference>
<evidence type="ECO:0000256" key="1">
    <source>
        <dbReference type="ARBA" id="ARBA00009437"/>
    </source>
</evidence>
<comment type="similarity">
    <text evidence="1">Belongs to the LysR transcriptional regulatory family.</text>
</comment>
<dbReference type="Pfam" id="PF03466">
    <property type="entry name" value="LysR_substrate"/>
    <property type="match status" value="1"/>
</dbReference>
<dbReference type="InterPro" id="IPR058163">
    <property type="entry name" value="LysR-type_TF_proteobact-type"/>
</dbReference>
<dbReference type="PANTHER" id="PTHR30537">
    <property type="entry name" value="HTH-TYPE TRANSCRIPTIONAL REGULATOR"/>
    <property type="match status" value="1"/>
</dbReference>
<dbReference type="AlphaFoldDB" id="A0A6J5C1Q1"/>
<dbReference type="InterPro" id="IPR005119">
    <property type="entry name" value="LysR_subst-bd"/>
</dbReference>
<evidence type="ECO:0000256" key="3">
    <source>
        <dbReference type="ARBA" id="ARBA00023125"/>
    </source>
</evidence>
<keyword evidence="3" id="KW-0238">DNA-binding</keyword>